<comment type="caution">
    <text evidence="1">The sequence shown here is derived from an EMBL/GenBank/DDBJ whole genome shotgun (WGS) entry which is preliminary data.</text>
</comment>
<accession>N9DWJ8</accession>
<protein>
    <submittedName>
        <fullName evidence="1">Uncharacterized protein</fullName>
    </submittedName>
</protein>
<evidence type="ECO:0000313" key="1">
    <source>
        <dbReference type="EMBL" id="ENW02563.1"/>
    </source>
</evidence>
<dbReference type="EMBL" id="APQK01000018">
    <property type="protein sequence ID" value="ENW02563.1"/>
    <property type="molecule type" value="Genomic_DNA"/>
</dbReference>
<dbReference type="PATRIC" id="fig|1217649.3.peg.2988"/>
<dbReference type="Proteomes" id="UP000018417">
    <property type="component" value="Unassembled WGS sequence"/>
</dbReference>
<dbReference type="HOGENOM" id="CLU_149780_0_0_6"/>
<evidence type="ECO:0000313" key="2">
    <source>
        <dbReference type="Proteomes" id="UP000018417"/>
    </source>
</evidence>
<sequence>MSFALDVNAENYNFFEEIANDDEMFDAAYPQMKTDYSVLHNQFFQDERWKVYNYTAYQTNQFNQKMLTGETNNLSLDDFSISLGYGIVYQLNSANRIGYEYLSSFPFDRGQLIRFFWLRVF</sequence>
<proteinExistence type="predicted"/>
<organism evidence="1 2">
    <name type="scientific">Acinetobacter beijerinckii ANC 3835</name>
    <dbReference type="NCBI Taxonomy" id="1217649"/>
    <lineage>
        <taxon>Bacteria</taxon>
        <taxon>Pseudomonadati</taxon>
        <taxon>Pseudomonadota</taxon>
        <taxon>Gammaproteobacteria</taxon>
        <taxon>Moraxellales</taxon>
        <taxon>Moraxellaceae</taxon>
        <taxon>Acinetobacter</taxon>
    </lineage>
</organism>
<gene>
    <name evidence="1" type="ORF">F934_03070</name>
</gene>
<reference evidence="1 2" key="1">
    <citation type="submission" date="2013-02" db="EMBL/GenBank/DDBJ databases">
        <title>The Genome Sequence of Acinetobacter beijerinckii ANC 3835.</title>
        <authorList>
            <consortium name="The Broad Institute Genome Sequencing Platform"/>
            <consortium name="The Broad Institute Genome Sequencing Center for Infectious Disease"/>
            <person name="Cerqueira G."/>
            <person name="Feldgarden M."/>
            <person name="Courvalin P."/>
            <person name="Perichon B."/>
            <person name="Grillot-Courvalin C."/>
            <person name="Clermont D."/>
            <person name="Rocha E."/>
            <person name="Yoon E.-J."/>
            <person name="Nemec A."/>
            <person name="Walker B."/>
            <person name="Young S.K."/>
            <person name="Zeng Q."/>
            <person name="Gargeya S."/>
            <person name="Fitzgerald M."/>
            <person name="Haas B."/>
            <person name="Abouelleil A."/>
            <person name="Alvarado L."/>
            <person name="Arachchi H.M."/>
            <person name="Berlin A.M."/>
            <person name="Chapman S.B."/>
            <person name="Dewar J."/>
            <person name="Goldberg J."/>
            <person name="Griggs A."/>
            <person name="Gujja S."/>
            <person name="Hansen M."/>
            <person name="Howarth C."/>
            <person name="Imamovic A."/>
            <person name="Larimer J."/>
            <person name="McCowan C."/>
            <person name="Murphy C."/>
            <person name="Neiman D."/>
            <person name="Pearson M."/>
            <person name="Priest M."/>
            <person name="Roberts A."/>
            <person name="Saif S."/>
            <person name="Shea T."/>
            <person name="Sisk P."/>
            <person name="Sykes S."/>
            <person name="Wortman J."/>
            <person name="Nusbaum C."/>
            <person name="Birren B."/>
        </authorList>
    </citation>
    <scope>NUCLEOTIDE SEQUENCE [LARGE SCALE GENOMIC DNA]</scope>
    <source>
        <strain evidence="1 2">ANC 3835</strain>
    </source>
</reference>
<name>N9DWJ8_9GAMM</name>
<dbReference type="AlphaFoldDB" id="N9DWJ8"/>
<dbReference type="OrthoDB" id="6710823at2"/>